<sequence>MHRLPDSIWRLEGLLELHVCLTVLEVLPDEIENLKKLKVLDLSHTGVRKLPASIGKLKKLEKLHASHAMLEGEVPSDIGELSFMKFWNYLMQKSVDCQHLLDSSVNLSRLS</sequence>
<comment type="caution">
    <text evidence="1">The sequence shown here is derived from an EMBL/GenBank/DDBJ whole genome shotgun (WGS) entry which is preliminary data.</text>
</comment>
<protein>
    <submittedName>
        <fullName evidence="1">Uncharacterized protein</fullName>
    </submittedName>
</protein>
<keyword evidence="2" id="KW-1185">Reference proteome</keyword>
<organism evidence="1 2">
    <name type="scientific">Melastoma candidum</name>
    <dbReference type="NCBI Taxonomy" id="119954"/>
    <lineage>
        <taxon>Eukaryota</taxon>
        <taxon>Viridiplantae</taxon>
        <taxon>Streptophyta</taxon>
        <taxon>Embryophyta</taxon>
        <taxon>Tracheophyta</taxon>
        <taxon>Spermatophyta</taxon>
        <taxon>Magnoliopsida</taxon>
        <taxon>eudicotyledons</taxon>
        <taxon>Gunneridae</taxon>
        <taxon>Pentapetalae</taxon>
        <taxon>rosids</taxon>
        <taxon>malvids</taxon>
        <taxon>Myrtales</taxon>
        <taxon>Melastomataceae</taxon>
        <taxon>Melastomatoideae</taxon>
        <taxon>Melastomateae</taxon>
        <taxon>Melastoma</taxon>
    </lineage>
</organism>
<gene>
    <name evidence="1" type="ORF">MLD38_029406</name>
</gene>
<name>A0ACB9N5H8_9MYRT</name>
<reference evidence="2" key="1">
    <citation type="journal article" date="2023" name="Front. Plant Sci.">
        <title>Chromosomal-level genome assembly of Melastoma candidum provides insights into trichome evolution.</title>
        <authorList>
            <person name="Zhong Y."/>
            <person name="Wu W."/>
            <person name="Sun C."/>
            <person name="Zou P."/>
            <person name="Liu Y."/>
            <person name="Dai S."/>
            <person name="Zhou R."/>
        </authorList>
    </citation>
    <scope>NUCLEOTIDE SEQUENCE [LARGE SCALE GENOMIC DNA]</scope>
</reference>
<evidence type="ECO:0000313" key="2">
    <source>
        <dbReference type="Proteomes" id="UP001057402"/>
    </source>
</evidence>
<dbReference type="EMBL" id="CM042887">
    <property type="protein sequence ID" value="KAI4331196.1"/>
    <property type="molecule type" value="Genomic_DNA"/>
</dbReference>
<accession>A0ACB9N5H8</accession>
<evidence type="ECO:0000313" key="1">
    <source>
        <dbReference type="EMBL" id="KAI4331196.1"/>
    </source>
</evidence>
<dbReference type="Proteomes" id="UP001057402">
    <property type="component" value="Chromosome 8"/>
</dbReference>
<proteinExistence type="predicted"/>